<organism evidence="2 3">
    <name type="scientific">Aspergillus steynii IBT 23096</name>
    <dbReference type="NCBI Taxonomy" id="1392250"/>
    <lineage>
        <taxon>Eukaryota</taxon>
        <taxon>Fungi</taxon>
        <taxon>Dikarya</taxon>
        <taxon>Ascomycota</taxon>
        <taxon>Pezizomycotina</taxon>
        <taxon>Eurotiomycetes</taxon>
        <taxon>Eurotiomycetidae</taxon>
        <taxon>Eurotiales</taxon>
        <taxon>Aspergillaceae</taxon>
        <taxon>Aspergillus</taxon>
        <taxon>Aspergillus subgen. Circumdati</taxon>
    </lineage>
</organism>
<feature type="non-terminal residue" evidence="2">
    <location>
        <position position="346"/>
    </location>
</feature>
<evidence type="ECO:0000313" key="2">
    <source>
        <dbReference type="EMBL" id="PLB47143.1"/>
    </source>
</evidence>
<feature type="non-terminal residue" evidence="2">
    <location>
        <position position="1"/>
    </location>
</feature>
<proteinExistence type="predicted"/>
<dbReference type="PROSITE" id="PS50280">
    <property type="entry name" value="SET"/>
    <property type="match status" value="1"/>
</dbReference>
<dbReference type="Gene3D" id="2.170.270.10">
    <property type="entry name" value="SET domain"/>
    <property type="match status" value="1"/>
</dbReference>
<dbReference type="GeneID" id="36551015"/>
<gene>
    <name evidence="2" type="ORF">P170DRAFT_321607</name>
</gene>
<dbReference type="Pfam" id="PF00856">
    <property type="entry name" value="SET"/>
    <property type="match status" value="1"/>
</dbReference>
<dbReference type="VEuPathDB" id="FungiDB:P170DRAFT_321607"/>
<feature type="domain" description="SET" evidence="1">
    <location>
        <begin position="1"/>
        <end position="161"/>
    </location>
</feature>
<dbReference type="PANTHER" id="PTHR12197:SF251">
    <property type="entry name" value="EG:BACR7C10.4 PROTEIN"/>
    <property type="match status" value="1"/>
</dbReference>
<dbReference type="PANTHER" id="PTHR12197">
    <property type="entry name" value="HISTONE-LYSINE N-METHYLTRANSFERASE SMYD"/>
    <property type="match status" value="1"/>
</dbReference>
<accession>A0A2I2G2N1</accession>
<evidence type="ECO:0000313" key="3">
    <source>
        <dbReference type="Proteomes" id="UP000234275"/>
    </source>
</evidence>
<dbReference type="InterPro" id="IPR046341">
    <property type="entry name" value="SET_dom_sf"/>
</dbReference>
<dbReference type="SUPFAM" id="SSF82199">
    <property type="entry name" value="SET domain"/>
    <property type="match status" value="1"/>
</dbReference>
<keyword evidence="3" id="KW-1185">Reference proteome</keyword>
<dbReference type="InterPro" id="IPR050869">
    <property type="entry name" value="H3K4_H4K5_MeTrfase"/>
</dbReference>
<dbReference type="RefSeq" id="XP_024702445.1">
    <property type="nucleotide sequence ID" value="XM_024843315.1"/>
</dbReference>
<reference evidence="2 3" key="1">
    <citation type="submission" date="2016-12" db="EMBL/GenBank/DDBJ databases">
        <title>The genomes of Aspergillus section Nigri reveals drivers in fungal speciation.</title>
        <authorList>
            <consortium name="DOE Joint Genome Institute"/>
            <person name="Vesth T.C."/>
            <person name="Nybo J."/>
            <person name="Theobald S."/>
            <person name="Brandl J."/>
            <person name="Frisvad J.C."/>
            <person name="Nielsen K.F."/>
            <person name="Lyhne E.K."/>
            <person name="Kogle M.E."/>
            <person name="Kuo A."/>
            <person name="Riley R."/>
            <person name="Clum A."/>
            <person name="Nolan M."/>
            <person name="Lipzen A."/>
            <person name="Salamov A."/>
            <person name="Henrissat B."/>
            <person name="Wiebenga A."/>
            <person name="De Vries R.P."/>
            <person name="Grigoriev I.V."/>
            <person name="Mortensen U.H."/>
            <person name="Andersen M.R."/>
            <person name="Baker S.E."/>
        </authorList>
    </citation>
    <scope>NUCLEOTIDE SEQUENCE [LARGE SCALE GENOMIC DNA]</scope>
    <source>
        <strain evidence="2 3">IBT 23096</strain>
    </source>
</reference>
<dbReference type="InterPro" id="IPR001214">
    <property type="entry name" value="SET_dom"/>
</dbReference>
<name>A0A2I2G2N1_9EURO</name>
<comment type="caution">
    <text evidence="2">The sequence shown here is derived from an EMBL/GenBank/DDBJ whole genome shotgun (WGS) entry which is preliminary data.</text>
</comment>
<dbReference type="GO" id="GO:0005634">
    <property type="term" value="C:nucleus"/>
    <property type="evidence" value="ECO:0007669"/>
    <property type="project" value="TreeGrafter"/>
</dbReference>
<dbReference type="EMBL" id="MSFO01000006">
    <property type="protein sequence ID" value="PLB47143.1"/>
    <property type="molecule type" value="Genomic_DNA"/>
</dbReference>
<dbReference type="AlphaFoldDB" id="A0A2I2G2N1"/>
<dbReference type="Proteomes" id="UP000234275">
    <property type="component" value="Unassembled WGS sequence"/>
</dbReference>
<dbReference type="STRING" id="1392250.A0A2I2G2N1"/>
<protein>
    <recommendedName>
        <fullName evidence="1">SET domain-containing protein</fullName>
    </recommendedName>
</protein>
<dbReference type="OrthoDB" id="438641at2759"/>
<evidence type="ECO:0000259" key="1">
    <source>
        <dbReference type="PROSITE" id="PS50280"/>
    </source>
</evidence>
<sequence>GMGLFAKKAIPMGSVVFSEQVMCVRAEDMQSCRDPWDSEVLLDSLARDMGYEWHEKFLELGGGGERPGGRCVKIWSKYYLTAKSDDKDASVLGLGLAWLNHSCVPNCTLTLVKRHPYKGSARAAVAAGGEFLMPEEPVVTCAVVKAMKNIEKDEEITISYLPLHGVFVQRQMMCLARVNFSCACHYCSKPSAFVEQTYEKQNDVDLLMNCPHVLERRPALVFYAACDLLDRLVVLEYNSLRIAHTWAHIAIIAGFHSDIARAVTFLDKAIASIRALRPAQDLFRRKYTRWRHNLEEMPGFGTSSWGMSTEGQGEELNLFEEADLQAMTLAKPNEYLRVGQYRRLTD</sequence>